<dbReference type="RefSeq" id="WP_369018377.1">
    <property type="nucleotide sequence ID" value="NZ_CP121689.1"/>
</dbReference>
<name>A0ABZ2YEF3_9BACT</name>
<accession>A0ABZ2YEF3</accession>
<gene>
    <name evidence="1" type="ORF">QBE54_00360</name>
</gene>
<proteinExistence type="predicted"/>
<dbReference type="EMBL" id="CP121689">
    <property type="protein sequence ID" value="WZL76219.1"/>
    <property type="molecule type" value="Genomic_DNA"/>
</dbReference>
<dbReference type="Proteomes" id="UP001461341">
    <property type="component" value="Chromosome"/>
</dbReference>
<keyword evidence="2" id="KW-1185">Reference proteome</keyword>
<evidence type="ECO:0000313" key="1">
    <source>
        <dbReference type="EMBL" id="WZL76219.1"/>
    </source>
</evidence>
<organism evidence="1 2">
    <name type="scientific">Thermatribacter velox</name>
    <dbReference type="NCBI Taxonomy" id="3039681"/>
    <lineage>
        <taxon>Bacteria</taxon>
        <taxon>Pseudomonadati</taxon>
        <taxon>Atribacterota</taxon>
        <taxon>Atribacteria</taxon>
        <taxon>Atribacterales</taxon>
        <taxon>Thermatribacteraceae</taxon>
        <taxon>Thermatribacter</taxon>
    </lineage>
</organism>
<reference evidence="1 2" key="1">
    <citation type="submission" date="2023-03" db="EMBL/GenBank/DDBJ databases">
        <title>Novel Species.</title>
        <authorList>
            <person name="Ma S."/>
        </authorList>
    </citation>
    <scope>NUCLEOTIDE SEQUENCE [LARGE SCALE GENOMIC DNA]</scope>
    <source>
        <strain evidence="1 2">B11</strain>
    </source>
</reference>
<evidence type="ECO:0000313" key="2">
    <source>
        <dbReference type="Proteomes" id="UP001461341"/>
    </source>
</evidence>
<sequence>MLLPAISLAHPPSRINAVFNPETKVLELSILHQVGDPQGDHYINSLTISLNGKVVIEQVFLSQFTQAEQKALYLLNDAQEGDVIEIKAVCSKFGEQTLTYQVE</sequence>
<protein>
    <submittedName>
        <fullName evidence="1">Uncharacterized protein</fullName>
    </submittedName>
</protein>